<dbReference type="Proteomes" id="UP000663722">
    <property type="component" value="Chromosome"/>
</dbReference>
<dbReference type="Gene3D" id="3.80.10.10">
    <property type="entry name" value="Ribonuclease Inhibitor"/>
    <property type="match status" value="1"/>
</dbReference>
<keyword evidence="2" id="KW-1185">Reference proteome</keyword>
<sequence length="115" mass="13397">MNGMTDFLSEPDEKNLIIEYNHLNQFSRSHASLENAVRMLYIQYKQPEQNLQEKDRRDFPITVIPESCFHSARETTRIEFCKNIESLPNSIFAVLIGLKKIRIPGSFRSADTDFT</sequence>
<dbReference type="InterPro" id="IPR032675">
    <property type="entry name" value="LRR_dom_sf"/>
</dbReference>
<accession>A0A975BW60</accession>
<name>A0A975BW60_9BACT</name>
<protein>
    <submittedName>
        <fullName evidence="1">Leucine-rich repeat-containing</fullName>
    </submittedName>
</protein>
<dbReference type="AlphaFoldDB" id="A0A975BW60"/>
<evidence type="ECO:0000313" key="1">
    <source>
        <dbReference type="EMBL" id="QTA92768.1"/>
    </source>
</evidence>
<organism evidence="1 2">
    <name type="scientific">Desulfonema magnum</name>
    <dbReference type="NCBI Taxonomy" id="45655"/>
    <lineage>
        <taxon>Bacteria</taxon>
        <taxon>Pseudomonadati</taxon>
        <taxon>Thermodesulfobacteriota</taxon>
        <taxon>Desulfobacteria</taxon>
        <taxon>Desulfobacterales</taxon>
        <taxon>Desulfococcaceae</taxon>
        <taxon>Desulfonema</taxon>
    </lineage>
</organism>
<dbReference type="KEGG" id="dmm:dnm_088580"/>
<gene>
    <name evidence="1" type="ORF">dnm_088580</name>
</gene>
<reference evidence="1" key="1">
    <citation type="journal article" date="2021" name="Microb. Physiol.">
        <title>Proteogenomic Insights into the Physiology of Marine, Sulfate-Reducing, Filamentous Desulfonema limicola and Desulfonema magnum.</title>
        <authorList>
            <person name="Schnaars V."/>
            <person name="Wohlbrand L."/>
            <person name="Scheve S."/>
            <person name="Hinrichs C."/>
            <person name="Reinhardt R."/>
            <person name="Rabus R."/>
        </authorList>
    </citation>
    <scope>NUCLEOTIDE SEQUENCE</scope>
    <source>
        <strain evidence="1">4be13</strain>
    </source>
</reference>
<evidence type="ECO:0000313" key="2">
    <source>
        <dbReference type="Proteomes" id="UP000663722"/>
    </source>
</evidence>
<proteinExistence type="predicted"/>
<dbReference type="EMBL" id="CP061800">
    <property type="protein sequence ID" value="QTA92768.1"/>
    <property type="molecule type" value="Genomic_DNA"/>
</dbReference>